<feature type="transmembrane region" description="Helical" evidence="8">
    <location>
        <begin position="219"/>
        <end position="238"/>
    </location>
</feature>
<accession>A0A081KDW1</accession>
<evidence type="ECO:0000256" key="1">
    <source>
        <dbReference type="ARBA" id="ARBA00004651"/>
    </source>
</evidence>
<dbReference type="InterPro" id="IPR052017">
    <property type="entry name" value="TSUP"/>
</dbReference>
<dbReference type="Pfam" id="PF01925">
    <property type="entry name" value="TauE"/>
    <property type="match status" value="1"/>
</dbReference>
<dbReference type="Proteomes" id="UP000027997">
    <property type="component" value="Unassembled WGS sequence"/>
</dbReference>
<gene>
    <name evidence="9" type="ORF">GV64_17820</name>
</gene>
<feature type="transmembrane region" description="Helical" evidence="8">
    <location>
        <begin position="12"/>
        <end position="37"/>
    </location>
</feature>
<evidence type="ECO:0000313" key="10">
    <source>
        <dbReference type="Proteomes" id="UP000027997"/>
    </source>
</evidence>
<reference evidence="9 10" key="1">
    <citation type="submission" date="2014-06" db="EMBL/GenBank/DDBJ databases">
        <title>Whole Genome Sequences of Three Symbiotic Endozoicomonas Bacteria.</title>
        <authorList>
            <person name="Neave M.J."/>
            <person name="Apprill A."/>
            <person name="Voolstra C.R."/>
        </authorList>
    </citation>
    <scope>NUCLEOTIDE SEQUENCE [LARGE SCALE GENOMIC DNA]</scope>
    <source>
        <strain evidence="9 10">DSM 22380</strain>
    </source>
</reference>
<name>A0A081KDW1_9GAMM</name>
<sequence>MELSLLQMIAAMGVVGLGAIVQGTIGFGMAVVAAPFLYQIDPVLVPGPLIFSGMAIGALSARRYANEIDVSILGYALLGRVPGSILGVMILMLVSTQHLSLVLGGAVLLAVVGSLFPYKLKTSPFTLFSAGLCSGMMGTAASIGGPPMALLLQNESGNRIRANLAVFFVVGSFISLVMLGINDLLSKEQLIYGLCLFPAVLTGHWMASKVAEKVEKERIRQIMLVLCSISGITAILSAV</sequence>
<keyword evidence="10" id="KW-1185">Reference proteome</keyword>
<keyword evidence="4 8" id="KW-1003">Cell membrane</keyword>
<proteinExistence type="inferred from homology"/>
<dbReference type="EMBL" id="JOJP01000001">
    <property type="protein sequence ID" value="KEI72337.1"/>
    <property type="molecule type" value="Genomic_DNA"/>
</dbReference>
<keyword evidence="3" id="KW-0813">Transport</keyword>
<evidence type="ECO:0000256" key="3">
    <source>
        <dbReference type="ARBA" id="ARBA00022448"/>
    </source>
</evidence>
<evidence type="ECO:0000256" key="7">
    <source>
        <dbReference type="ARBA" id="ARBA00023136"/>
    </source>
</evidence>
<comment type="similarity">
    <text evidence="2 8">Belongs to the 4-toluene sulfonate uptake permease (TSUP) (TC 2.A.102) family.</text>
</comment>
<dbReference type="eggNOG" id="COG0730">
    <property type="taxonomic scope" value="Bacteria"/>
</dbReference>
<dbReference type="GO" id="GO:0005886">
    <property type="term" value="C:plasma membrane"/>
    <property type="evidence" value="ECO:0007669"/>
    <property type="project" value="UniProtKB-SubCell"/>
</dbReference>
<evidence type="ECO:0000256" key="4">
    <source>
        <dbReference type="ARBA" id="ARBA00022475"/>
    </source>
</evidence>
<dbReference type="PANTHER" id="PTHR30269:SF37">
    <property type="entry name" value="MEMBRANE TRANSPORTER PROTEIN"/>
    <property type="match status" value="1"/>
</dbReference>
<keyword evidence="5 8" id="KW-0812">Transmembrane</keyword>
<dbReference type="AlphaFoldDB" id="A0A081KDW1"/>
<keyword evidence="6 8" id="KW-1133">Transmembrane helix</keyword>
<evidence type="ECO:0000256" key="2">
    <source>
        <dbReference type="ARBA" id="ARBA00009142"/>
    </source>
</evidence>
<feature type="transmembrane region" description="Helical" evidence="8">
    <location>
        <begin position="99"/>
        <end position="118"/>
    </location>
</feature>
<evidence type="ECO:0000313" key="9">
    <source>
        <dbReference type="EMBL" id="KEI72337.1"/>
    </source>
</evidence>
<dbReference type="InterPro" id="IPR002781">
    <property type="entry name" value="TM_pro_TauE-like"/>
</dbReference>
<feature type="transmembrane region" description="Helical" evidence="8">
    <location>
        <begin position="164"/>
        <end position="181"/>
    </location>
</feature>
<feature type="transmembrane region" description="Helical" evidence="8">
    <location>
        <begin position="43"/>
        <end position="61"/>
    </location>
</feature>
<evidence type="ECO:0000256" key="6">
    <source>
        <dbReference type="ARBA" id="ARBA00022989"/>
    </source>
</evidence>
<evidence type="ECO:0000256" key="8">
    <source>
        <dbReference type="RuleBase" id="RU363041"/>
    </source>
</evidence>
<feature type="transmembrane region" description="Helical" evidence="8">
    <location>
        <begin position="190"/>
        <end position="207"/>
    </location>
</feature>
<comment type="caution">
    <text evidence="9">The sequence shown here is derived from an EMBL/GenBank/DDBJ whole genome shotgun (WGS) entry which is preliminary data.</text>
</comment>
<dbReference type="PANTHER" id="PTHR30269">
    <property type="entry name" value="TRANSMEMBRANE PROTEIN YFCA"/>
    <property type="match status" value="1"/>
</dbReference>
<dbReference type="STRING" id="305900.GV64_17820"/>
<protein>
    <recommendedName>
        <fullName evidence="8">Probable membrane transporter protein</fullName>
    </recommendedName>
</protein>
<keyword evidence="7 8" id="KW-0472">Membrane</keyword>
<comment type="subcellular location">
    <subcellularLocation>
        <location evidence="1 8">Cell membrane</location>
        <topology evidence="1 8">Multi-pass membrane protein</topology>
    </subcellularLocation>
</comment>
<dbReference type="RefSeq" id="WP_020583743.1">
    <property type="nucleotide sequence ID" value="NZ_JOJP01000001.1"/>
</dbReference>
<feature type="transmembrane region" description="Helical" evidence="8">
    <location>
        <begin position="73"/>
        <end position="93"/>
    </location>
</feature>
<evidence type="ECO:0000256" key="5">
    <source>
        <dbReference type="ARBA" id="ARBA00022692"/>
    </source>
</evidence>
<feature type="transmembrane region" description="Helical" evidence="8">
    <location>
        <begin position="125"/>
        <end position="144"/>
    </location>
</feature>
<organism evidence="9 10">
    <name type="scientific">Endozoicomonas elysicola</name>
    <dbReference type="NCBI Taxonomy" id="305900"/>
    <lineage>
        <taxon>Bacteria</taxon>
        <taxon>Pseudomonadati</taxon>
        <taxon>Pseudomonadota</taxon>
        <taxon>Gammaproteobacteria</taxon>
        <taxon>Oceanospirillales</taxon>
        <taxon>Endozoicomonadaceae</taxon>
        <taxon>Endozoicomonas</taxon>
    </lineage>
</organism>